<evidence type="ECO:0000313" key="4">
    <source>
        <dbReference type="EMBL" id="ACY14143.1"/>
    </source>
</evidence>
<dbReference type="PROSITE" id="PS00107">
    <property type="entry name" value="PROTEIN_KINASE_ATP"/>
    <property type="match status" value="1"/>
</dbReference>
<dbReference type="Proteomes" id="UP000001880">
    <property type="component" value="Chromosome"/>
</dbReference>
<keyword evidence="4" id="KW-0723">Serine/threonine-protein kinase</keyword>
<dbReference type="eggNOG" id="COG3899">
    <property type="taxonomic scope" value="Bacteria"/>
</dbReference>
<feature type="region of interest" description="Disordered" evidence="2">
    <location>
        <begin position="284"/>
        <end position="310"/>
    </location>
</feature>
<dbReference type="KEGG" id="hoh:Hoch_1593"/>
<accession>D0LW09</accession>
<dbReference type="PROSITE" id="PS50011">
    <property type="entry name" value="PROTEIN_KINASE_DOM"/>
    <property type="match status" value="1"/>
</dbReference>
<evidence type="ECO:0000259" key="3">
    <source>
        <dbReference type="PROSITE" id="PS50011"/>
    </source>
</evidence>
<organism evidence="4 5">
    <name type="scientific">Haliangium ochraceum (strain DSM 14365 / JCM 11303 / SMP-2)</name>
    <dbReference type="NCBI Taxonomy" id="502025"/>
    <lineage>
        <taxon>Bacteria</taxon>
        <taxon>Pseudomonadati</taxon>
        <taxon>Myxococcota</taxon>
        <taxon>Polyangia</taxon>
        <taxon>Haliangiales</taxon>
        <taxon>Kofleriaceae</taxon>
        <taxon>Haliangium</taxon>
    </lineage>
</organism>
<dbReference type="HOGENOM" id="CLU_255847_0_0_7"/>
<dbReference type="InterPro" id="IPR017441">
    <property type="entry name" value="Protein_kinase_ATP_BS"/>
</dbReference>
<dbReference type="PANTHER" id="PTHR43642:SF1">
    <property type="entry name" value="HYBRID SIGNAL TRANSDUCTION HISTIDINE KINASE G"/>
    <property type="match status" value="1"/>
</dbReference>
<feature type="domain" description="Protein kinase" evidence="3">
    <location>
        <begin position="15"/>
        <end position="414"/>
    </location>
</feature>
<dbReference type="InterPro" id="IPR027417">
    <property type="entry name" value="P-loop_NTPase"/>
</dbReference>
<keyword evidence="1" id="KW-0067">ATP-binding</keyword>
<dbReference type="InterPro" id="IPR041664">
    <property type="entry name" value="AAA_16"/>
</dbReference>
<dbReference type="InterPro" id="IPR000719">
    <property type="entry name" value="Prot_kinase_dom"/>
</dbReference>
<dbReference type="SUPFAM" id="SSF52540">
    <property type="entry name" value="P-loop containing nucleoside triphosphate hydrolases"/>
    <property type="match status" value="1"/>
</dbReference>
<dbReference type="InterPro" id="IPR053159">
    <property type="entry name" value="Hybrid_Histidine_Kinase"/>
</dbReference>
<keyword evidence="4" id="KW-0808">Transferase</keyword>
<proteinExistence type="predicted"/>
<name>D0LW09_HALO1</name>
<keyword evidence="5" id="KW-1185">Reference proteome</keyword>
<dbReference type="InterPro" id="IPR011009">
    <property type="entry name" value="Kinase-like_dom_sf"/>
</dbReference>
<reference evidence="4 5" key="1">
    <citation type="journal article" date="2010" name="Stand. Genomic Sci.">
        <title>Complete genome sequence of Haliangium ochraceum type strain (SMP-2).</title>
        <authorList>
            <consortium name="US DOE Joint Genome Institute (JGI-PGF)"/>
            <person name="Ivanova N."/>
            <person name="Daum C."/>
            <person name="Lang E."/>
            <person name="Abt B."/>
            <person name="Kopitz M."/>
            <person name="Saunders E."/>
            <person name="Lapidus A."/>
            <person name="Lucas S."/>
            <person name="Glavina Del Rio T."/>
            <person name="Nolan M."/>
            <person name="Tice H."/>
            <person name="Copeland A."/>
            <person name="Cheng J.F."/>
            <person name="Chen F."/>
            <person name="Bruce D."/>
            <person name="Goodwin L."/>
            <person name="Pitluck S."/>
            <person name="Mavromatis K."/>
            <person name="Pati A."/>
            <person name="Mikhailova N."/>
            <person name="Chen A."/>
            <person name="Palaniappan K."/>
            <person name="Land M."/>
            <person name="Hauser L."/>
            <person name="Chang Y.J."/>
            <person name="Jeffries C.D."/>
            <person name="Detter J.C."/>
            <person name="Brettin T."/>
            <person name="Rohde M."/>
            <person name="Goker M."/>
            <person name="Bristow J."/>
            <person name="Markowitz V."/>
            <person name="Eisen J.A."/>
            <person name="Hugenholtz P."/>
            <person name="Kyrpides N.C."/>
            <person name="Klenk H.P."/>
        </authorList>
    </citation>
    <scope>NUCLEOTIDE SEQUENCE [LARGE SCALE GENOMIC DNA]</scope>
    <source>
        <strain evidence="5">DSM 14365 / CIP 107738 / JCM 11303 / AJ 13395 / SMP-2</strain>
    </source>
</reference>
<evidence type="ECO:0000256" key="1">
    <source>
        <dbReference type="PROSITE-ProRule" id="PRU10141"/>
    </source>
</evidence>
<dbReference type="CDD" id="cd14014">
    <property type="entry name" value="STKc_PknB_like"/>
    <property type="match status" value="1"/>
</dbReference>
<dbReference type="RefSeq" id="WP_012826751.1">
    <property type="nucleotide sequence ID" value="NC_013440.1"/>
</dbReference>
<gene>
    <name evidence="4" type="ordered locus">Hoch_1593</name>
</gene>
<sequence length="1377" mass="146920">MGRALADEFRGTERFSIVRRLGAGGMGVVYEAFDHERQARVALKTLSRFDATALYLFKREFRALTELVHENIISLYELISDGDLWFFTMELIDDGAELIAYLEEQIGAPGPRQTPAGPELSSAPIAIHSSWLMDSLSGETIADTDATLDLDRSAVGHATGAAAAHASAPSGRAQATVLGVGSVGSGRIDAPLSARAGEAADVDAHAADAARPGAGEVEAEEPPRRDYARLREIFGQLGEGVQALHAAGKLHRDLKPTNVLVRRDTGRVLLLDFGLVADLEREAGAPSAPGEAGEAGGAGDDSGEISSRRVYKTQQGQVAGTIAYMAPEQACGVALDEASDWYAVGVMLYQALTGVLPISGTAAQMLYQKQIFDPRPPRALIPSVPADLDALCMELLARDPAQRPSGAELMHRLTGRAQPSRAHTATVDLAEATPFVGRGAHLSALRQALALMLGGHGVVFRVHGSSGAGKSTLVQHFLDEAGRAAGALVLTGRCYEQESVPYKAVDSLIDALTRYLLGDEEACAAVLGEGAVHGVGAELDALAVLSRLFPVLRRLPAVDAAADSLAHTSELRVMRQQAFAALRRLLGRLAEYRPLIVYIDDLHWGDGDSAALLAELLAPPDPPPLLLLAAYRSEYAETSECLRALGASALARGSAMTPGASGVAAGDLHRGELVVEPLGAEHARELAAQLLAIHGLRASESDLDEQGGDLRVEWIARASRGSALYVHELVRHLAGGRDLSTLSEQGLDHVLWLRISELAAPVRRLIEILAVAGQPVKLRQAQQVAELGAVPQRVLRDLRLGNLVRSSGPGLDDDIECFHDRVRESVLAHLQPEQLSGYHLALAQMFESGGEADPETIAAHYLAAGDAPRACRYYEDAAASALDSLAFDRAEAFYSLAVELAADDDTRVRLCEQRIHFYTDMARFDDAYACAREGLKLLGVKLPKGFVPPLFAADFAKASLRLRGRDIAGLVELPTMRDARREAAVRLMSAVAKAAYQIRPELCVAVATKIVNLCLAHGNTAECAIGYMVFGAIFQGGVLGRHRVGYDFGQLALALIERFGNHRLRAEVSFVVGYFGTSWLRPASEAEALWRVAYDSGVATGDLFHTGCAACCLVLGQLMRGAPIDEILASAEAVQPDLSRAGLRIPLGAIAAVRQTVRNLRDQTAGPVSLSDEGFDEAALVAELPSWGIRHFEHFYYLCKMALTYLRGTPAQALVAAERAAPFRKESRGMLHGAEHGFWLGLIAAAGYQHAPARKLLRTVRDEHAALSKLAEQCPENFAAKAQLVAAELSRCRGRALEALAGYAQCARLAGDSQQLQVEALACARAASLLAADASAAQAAGESAATWRERARVAWRRWGADPDVLARPGGAPSESDA</sequence>
<dbReference type="eggNOG" id="COG0515">
    <property type="taxonomic scope" value="Bacteria"/>
</dbReference>
<evidence type="ECO:0000313" key="5">
    <source>
        <dbReference type="Proteomes" id="UP000001880"/>
    </source>
</evidence>
<protein>
    <submittedName>
        <fullName evidence="4">Serine/threonine protein kinase</fullName>
    </submittedName>
</protein>
<dbReference type="Pfam" id="PF00069">
    <property type="entry name" value="Pkinase"/>
    <property type="match status" value="2"/>
</dbReference>
<dbReference type="SMART" id="SM00220">
    <property type="entry name" value="S_TKc"/>
    <property type="match status" value="1"/>
</dbReference>
<dbReference type="STRING" id="502025.Hoch_1593"/>
<dbReference type="OrthoDB" id="5476445at2"/>
<feature type="binding site" evidence="1">
    <location>
        <position position="44"/>
    </location>
    <ligand>
        <name>ATP</name>
        <dbReference type="ChEBI" id="CHEBI:30616"/>
    </ligand>
</feature>
<keyword evidence="4" id="KW-0418">Kinase</keyword>
<dbReference type="PANTHER" id="PTHR43642">
    <property type="entry name" value="HYBRID SIGNAL TRANSDUCTION HISTIDINE KINASE G"/>
    <property type="match status" value="1"/>
</dbReference>
<dbReference type="Pfam" id="PF13191">
    <property type="entry name" value="AAA_16"/>
    <property type="match status" value="1"/>
</dbReference>
<keyword evidence="1" id="KW-0547">Nucleotide-binding</keyword>
<dbReference type="Gene3D" id="3.30.200.20">
    <property type="entry name" value="Phosphorylase Kinase, domain 1"/>
    <property type="match status" value="1"/>
</dbReference>
<dbReference type="Gene3D" id="1.10.510.10">
    <property type="entry name" value="Transferase(Phosphotransferase) domain 1"/>
    <property type="match status" value="1"/>
</dbReference>
<dbReference type="SUPFAM" id="SSF56112">
    <property type="entry name" value="Protein kinase-like (PK-like)"/>
    <property type="match status" value="1"/>
</dbReference>
<dbReference type="GO" id="GO:0004674">
    <property type="term" value="F:protein serine/threonine kinase activity"/>
    <property type="evidence" value="ECO:0007669"/>
    <property type="project" value="UniProtKB-KW"/>
</dbReference>
<dbReference type="EMBL" id="CP001804">
    <property type="protein sequence ID" value="ACY14143.1"/>
    <property type="molecule type" value="Genomic_DNA"/>
</dbReference>
<dbReference type="GO" id="GO:0005524">
    <property type="term" value="F:ATP binding"/>
    <property type="evidence" value="ECO:0007669"/>
    <property type="project" value="UniProtKB-UniRule"/>
</dbReference>
<evidence type="ECO:0000256" key="2">
    <source>
        <dbReference type="SAM" id="MobiDB-lite"/>
    </source>
</evidence>